<feature type="domain" description="N-acetyltransferase" evidence="3">
    <location>
        <begin position="1"/>
        <end position="172"/>
    </location>
</feature>
<keyword evidence="5" id="KW-1185">Reference proteome</keyword>
<sequence length="172" mass="18953">MLLRPASTTDIPALVELSRECFVAAFGHLYAPEDLQSFLDNERSPEKLGAAVADADTGVMLAEDSAGLIGYCTMYFDASFPERPAPPPTRAAILSQLYCAPQATGRGVGAALIEWAIGEARMREREAIQLSVYSENFGAQRFYQRYGFAKVADIAFWVGSHRDDEFLYELTL</sequence>
<proteinExistence type="predicted"/>
<gene>
    <name evidence="4" type="ORF">D6858_08730</name>
</gene>
<dbReference type="SUPFAM" id="SSF55729">
    <property type="entry name" value="Acyl-CoA N-acyltransferases (Nat)"/>
    <property type="match status" value="1"/>
</dbReference>
<evidence type="ECO:0000313" key="5">
    <source>
        <dbReference type="Proteomes" id="UP000284322"/>
    </source>
</evidence>
<dbReference type="InterPro" id="IPR000182">
    <property type="entry name" value="GNAT_dom"/>
</dbReference>
<dbReference type="AlphaFoldDB" id="A0A419R259"/>
<dbReference type="OrthoDB" id="143110at2"/>
<dbReference type="PANTHER" id="PTHR43877:SF2">
    <property type="entry name" value="AMINOALKYLPHOSPHONATE N-ACETYLTRANSFERASE-RELATED"/>
    <property type="match status" value="1"/>
</dbReference>
<dbReference type="GO" id="GO:0016747">
    <property type="term" value="F:acyltransferase activity, transferring groups other than amino-acyl groups"/>
    <property type="evidence" value="ECO:0007669"/>
    <property type="project" value="InterPro"/>
</dbReference>
<dbReference type="EMBL" id="RAHJ01000018">
    <property type="protein sequence ID" value="RJX68011.1"/>
    <property type="molecule type" value="Genomic_DNA"/>
</dbReference>
<keyword evidence="1 4" id="KW-0808">Transferase</keyword>
<dbReference type="PANTHER" id="PTHR43877">
    <property type="entry name" value="AMINOALKYLPHOSPHONATE N-ACETYLTRANSFERASE-RELATED-RELATED"/>
    <property type="match status" value="1"/>
</dbReference>
<evidence type="ECO:0000256" key="2">
    <source>
        <dbReference type="ARBA" id="ARBA00023315"/>
    </source>
</evidence>
<protein>
    <submittedName>
        <fullName evidence="4">GNAT family N-acetyltransferase</fullName>
    </submittedName>
</protein>
<reference evidence="4 5" key="1">
    <citation type="submission" date="2018-09" db="EMBL/GenBank/DDBJ databases">
        <title>Altererythrobacter sp.Ery1 and Ery12, the genome sequencing of novel strains in genus Alterythrobacter.</title>
        <authorList>
            <person name="Cheng H."/>
            <person name="Wu Y.-H."/>
            <person name="Fang C."/>
            <person name="Xu X.-W."/>
        </authorList>
    </citation>
    <scope>NUCLEOTIDE SEQUENCE [LARGE SCALE GENOMIC DNA]</scope>
    <source>
        <strain evidence="4 5">Ery12</strain>
    </source>
</reference>
<comment type="caution">
    <text evidence="4">The sequence shown here is derived from an EMBL/GenBank/DDBJ whole genome shotgun (WGS) entry which is preliminary data.</text>
</comment>
<dbReference type="Proteomes" id="UP000284322">
    <property type="component" value="Unassembled WGS sequence"/>
</dbReference>
<evidence type="ECO:0000259" key="3">
    <source>
        <dbReference type="PROSITE" id="PS51186"/>
    </source>
</evidence>
<dbReference type="InterPro" id="IPR016181">
    <property type="entry name" value="Acyl_CoA_acyltransferase"/>
</dbReference>
<name>A0A419R259_9SPHN</name>
<dbReference type="RefSeq" id="WP_120109088.1">
    <property type="nucleotide sequence ID" value="NZ_RAHJ01000018.1"/>
</dbReference>
<keyword evidence="2" id="KW-0012">Acyltransferase</keyword>
<dbReference type="PROSITE" id="PS51186">
    <property type="entry name" value="GNAT"/>
    <property type="match status" value="1"/>
</dbReference>
<dbReference type="CDD" id="cd04301">
    <property type="entry name" value="NAT_SF"/>
    <property type="match status" value="1"/>
</dbReference>
<dbReference type="Pfam" id="PF00583">
    <property type="entry name" value="Acetyltransf_1"/>
    <property type="match status" value="1"/>
</dbReference>
<evidence type="ECO:0000256" key="1">
    <source>
        <dbReference type="ARBA" id="ARBA00022679"/>
    </source>
</evidence>
<dbReference type="Gene3D" id="3.40.630.30">
    <property type="match status" value="1"/>
</dbReference>
<organism evidence="4 5">
    <name type="scientific">Tsuneonella suprasediminis</name>
    <dbReference type="NCBI Taxonomy" id="2306996"/>
    <lineage>
        <taxon>Bacteria</taxon>
        <taxon>Pseudomonadati</taxon>
        <taxon>Pseudomonadota</taxon>
        <taxon>Alphaproteobacteria</taxon>
        <taxon>Sphingomonadales</taxon>
        <taxon>Erythrobacteraceae</taxon>
        <taxon>Tsuneonella</taxon>
    </lineage>
</organism>
<accession>A0A419R259</accession>
<evidence type="ECO:0000313" key="4">
    <source>
        <dbReference type="EMBL" id="RJX68011.1"/>
    </source>
</evidence>
<dbReference type="InterPro" id="IPR050832">
    <property type="entry name" value="Bact_Acetyltransf"/>
</dbReference>